<dbReference type="InterPro" id="IPR006260">
    <property type="entry name" value="TonB/TolA_C"/>
</dbReference>
<dbReference type="PANTHER" id="PTHR33446:SF2">
    <property type="entry name" value="PROTEIN TONB"/>
    <property type="match status" value="1"/>
</dbReference>
<gene>
    <name evidence="11" type="ORF">SAMN05216464_101414</name>
</gene>
<accession>A0A1G6TW22</accession>
<evidence type="ECO:0000256" key="1">
    <source>
        <dbReference type="ARBA" id="ARBA00004383"/>
    </source>
</evidence>
<proteinExistence type="inferred from homology"/>
<dbReference type="STRING" id="1391627.SAMN05216464_101414"/>
<dbReference type="AlphaFoldDB" id="A0A1G6TW22"/>
<keyword evidence="9" id="KW-0472">Membrane</keyword>
<dbReference type="RefSeq" id="WP_091143431.1">
    <property type="nucleotide sequence ID" value="NZ_FNAI01000001.1"/>
</dbReference>
<dbReference type="GO" id="GO:0055085">
    <property type="term" value="P:transmembrane transport"/>
    <property type="evidence" value="ECO:0007669"/>
    <property type="project" value="InterPro"/>
</dbReference>
<dbReference type="SUPFAM" id="SSF74653">
    <property type="entry name" value="TolA/TonB C-terminal domain"/>
    <property type="match status" value="1"/>
</dbReference>
<evidence type="ECO:0000256" key="4">
    <source>
        <dbReference type="ARBA" id="ARBA00022475"/>
    </source>
</evidence>
<keyword evidence="4" id="KW-1003">Cell membrane</keyword>
<keyword evidence="3" id="KW-0813">Transport</keyword>
<keyword evidence="5" id="KW-0997">Cell inner membrane</keyword>
<reference evidence="11 12" key="1">
    <citation type="submission" date="2016-10" db="EMBL/GenBank/DDBJ databases">
        <authorList>
            <person name="de Groot N.N."/>
        </authorList>
    </citation>
    <scope>NUCLEOTIDE SEQUENCE [LARGE SCALE GENOMIC DNA]</scope>
    <source>
        <strain evidence="11 12">47C3B</strain>
    </source>
</reference>
<feature type="domain" description="TonB C-terminal" evidence="10">
    <location>
        <begin position="69"/>
        <end position="134"/>
    </location>
</feature>
<dbReference type="Proteomes" id="UP000199072">
    <property type="component" value="Unassembled WGS sequence"/>
</dbReference>
<protein>
    <submittedName>
        <fullName evidence="11">Protein TonB</fullName>
    </submittedName>
</protein>
<dbReference type="GO" id="GO:0031992">
    <property type="term" value="F:energy transducer activity"/>
    <property type="evidence" value="ECO:0007669"/>
    <property type="project" value="TreeGrafter"/>
</dbReference>
<evidence type="ECO:0000256" key="9">
    <source>
        <dbReference type="ARBA" id="ARBA00023136"/>
    </source>
</evidence>
<evidence type="ECO:0000313" key="12">
    <source>
        <dbReference type="Proteomes" id="UP000199072"/>
    </source>
</evidence>
<evidence type="ECO:0000313" key="11">
    <source>
        <dbReference type="EMBL" id="SDD32505.1"/>
    </source>
</evidence>
<comment type="subcellular location">
    <subcellularLocation>
        <location evidence="1">Cell inner membrane</location>
        <topology evidence="1">Single-pass membrane protein</topology>
        <orientation evidence="1">Periplasmic side</orientation>
    </subcellularLocation>
</comment>
<keyword evidence="6" id="KW-0812">Transmembrane</keyword>
<keyword evidence="12" id="KW-1185">Reference proteome</keyword>
<dbReference type="OrthoDB" id="649093at2"/>
<name>A0A1G6TW22_9SPHI</name>
<comment type="similarity">
    <text evidence="2">Belongs to the TonB family.</text>
</comment>
<keyword evidence="7" id="KW-0653">Protein transport</keyword>
<dbReference type="EMBL" id="FNAI01000001">
    <property type="protein sequence ID" value="SDD32505.1"/>
    <property type="molecule type" value="Genomic_DNA"/>
</dbReference>
<organism evidence="11 12">
    <name type="scientific">Mucilaginibacter pineti</name>
    <dbReference type="NCBI Taxonomy" id="1391627"/>
    <lineage>
        <taxon>Bacteria</taxon>
        <taxon>Pseudomonadati</taxon>
        <taxon>Bacteroidota</taxon>
        <taxon>Sphingobacteriia</taxon>
        <taxon>Sphingobacteriales</taxon>
        <taxon>Sphingobacteriaceae</taxon>
        <taxon>Mucilaginibacter</taxon>
    </lineage>
</organism>
<dbReference type="InterPro" id="IPR051045">
    <property type="entry name" value="TonB-dependent_transducer"/>
</dbReference>
<evidence type="ECO:0000256" key="6">
    <source>
        <dbReference type="ARBA" id="ARBA00022692"/>
    </source>
</evidence>
<sequence>MKKGILIIIIILLGANIQAQTKRRIIPVNDTTVYEYAIEKQIAQFKGGTTAFFKFVGRNLKWPQNGSDVSGKVLISFIVEKDGILTHFKVERGIESAFDAEALRVVKRSPKWVPAKINGKRIRSRYIVPISFTITDNG</sequence>
<dbReference type="GO" id="GO:0015031">
    <property type="term" value="P:protein transport"/>
    <property type="evidence" value="ECO:0007669"/>
    <property type="project" value="UniProtKB-KW"/>
</dbReference>
<dbReference type="Pfam" id="PF03544">
    <property type="entry name" value="TonB_C"/>
    <property type="match status" value="1"/>
</dbReference>
<dbReference type="InterPro" id="IPR037682">
    <property type="entry name" value="TonB_C"/>
</dbReference>
<evidence type="ECO:0000256" key="8">
    <source>
        <dbReference type="ARBA" id="ARBA00022989"/>
    </source>
</evidence>
<dbReference type="Gene3D" id="3.30.1150.10">
    <property type="match status" value="1"/>
</dbReference>
<dbReference type="PANTHER" id="PTHR33446">
    <property type="entry name" value="PROTEIN TONB-RELATED"/>
    <property type="match status" value="1"/>
</dbReference>
<dbReference type="GO" id="GO:0098797">
    <property type="term" value="C:plasma membrane protein complex"/>
    <property type="evidence" value="ECO:0007669"/>
    <property type="project" value="TreeGrafter"/>
</dbReference>
<keyword evidence="8" id="KW-1133">Transmembrane helix</keyword>
<dbReference type="NCBIfam" id="TIGR01352">
    <property type="entry name" value="tonB_Cterm"/>
    <property type="match status" value="1"/>
</dbReference>
<evidence type="ECO:0000256" key="7">
    <source>
        <dbReference type="ARBA" id="ARBA00022927"/>
    </source>
</evidence>
<evidence type="ECO:0000256" key="5">
    <source>
        <dbReference type="ARBA" id="ARBA00022519"/>
    </source>
</evidence>
<evidence type="ECO:0000256" key="3">
    <source>
        <dbReference type="ARBA" id="ARBA00022448"/>
    </source>
</evidence>
<evidence type="ECO:0000259" key="10">
    <source>
        <dbReference type="Pfam" id="PF03544"/>
    </source>
</evidence>
<evidence type="ECO:0000256" key="2">
    <source>
        <dbReference type="ARBA" id="ARBA00006555"/>
    </source>
</evidence>